<evidence type="ECO:0000313" key="12">
    <source>
        <dbReference type="EnsemblPlants" id="KRH73918"/>
    </source>
</evidence>
<dbReference type="AlphaFoldDB" id="K7KBM9"/>
<feature type="transmembrane region" description="Helical" evidence="10">
    <location>
        <begin position="351"/>
        <end position="373"/>
    </location>
</feature>
<sequence length="531" mass="59865">MKSEIESAVARGEVPDNAMNQHRGFSEWNPKITKQNHQPIVQIIIDGRDTNAVDEDGFQLPRVVYMAREKRHNYPHHFKAGAVNALIRVSSEISNAPFILNLDCDMYSNNANTIQEVLCFFLDETKGHDIAYVQFPQSYNNIAKNDHYANSYLVSNKFELAGICGYGAALFCGTGCLHRRESLSGAYLKDYKAKWDSKPKRNDNRTIDELNEASKVLATCTYEESTQWGKEKGLVYGIPVEDIATGLVISCRGWKSIYYNPERKAFMGIAPTTLDVACLQHMRWSEGMFQVFFSRYCPFIYGHGKIHFGVQMGYCTYLLWAPMSLPTLCYVIVSPICLLHGIPLFPQLSSIWVLPFAYAFLATYGFSLCEYLICGSTAKGWWNLQRIKFIHRTTSYLFGFIDTMKKQLGLSQTNFVITNKVVTEDVQKRYEQEIIEFGGSSIMLTMLATVALLNLVGLVGGIKRIMMDLNLEFSSSQLMMQITLSSLVVMISLPVYEALFIRSDKGCIPSSVMLKSIVLASLACCLAPFIC</sequence>
<evidence type="ECO:0000313" key="13">
    <source>
        <dbReference type="Proteomes" id="UP000008827"/>
    </source>
</evidence>
<dbReference type="Gene3D" id="3.90.550.10">
    <property type="entry name" value="Spore Coat Polysaccharide Biosynthesis Protein SpsA, Chain A"/>
    <property type="match status" value="1"/>
</dbReference>
<dbReference type="Pfam" id="PF03552">
    <property type="entry name" value="Cellulose_synt"/>
    <property type="match status" value="2"/>
</dbReference>
<reference evidence="11 12" key="1">
    <citation type="journal article" date="2010" name="Nature">
        <title>Genome sequence of the palaeopolyploid soybean.</title>
        <authorList>
            <person name="Schmutz J."/>
            <person name="Cannon S.B."/>
            <person name="Schlueter J."/>
            <person name="Ma J."/>
            <person name="Mitros T."/>
            <person name="Nelson W."/>
            <person name="Hyten D.L."/>
            <person name="Song Q."/>
            <person name="Thelen J.J."/>
            <person name="Cheng J."/>
            <person name="Xu D."/>
            <person name="Hellsten U."/>
            <person name="May G.D."/>
            <person name="Yu Y."/>
            <person name="Sakurai T."/>
            <person name="Umezawa T."/>
            <person name="Bhattacharyya M.K."/>
            <person name="Sandhu D."/>
            <person name="Valliyodan B."/>
            <person name="Lindquist E."/>
            <person name="Peto M."/>
            <person name="Grant D."/>
            <person name="Shu S."/>
            <person name="Goodstein D."/>
            <person name="Barry K."/>
            <person name="Futrell-Griggs M."/>
            <person name="Abernathy B."/>
            <person name="Du J."/>
            <person name="Tian Z."/>
            <person name="Zhu L."/>
            <person name="Gill N."/>
            <person name="Joshi T."/>
            <person name="Libault M."/>
            <person name="Sethuraman A."/>
            <person name="Zhang X.-C."/>
            <person name="Shinozaki K."/>
            <person name="Nguyen H.T."/>
            <person name="Wing R.A."/>
            <person name="Cregan P."/>
            <person name="Specht J."/>
            <person name="Grimwood J."/>
            <person name="Rokhsar D."/>
            <person name="Stacey G."/>
            <person name="Shoemaker R.C."/>
            <person name="Jackson S.A."/>
        </authorList>
    </citation>
    <scope>NUCLEOTIDE SEQUENCE [LARGE SCALE GENOMIC DNA]</scope>
    <source>
        <strain evidence="12">cv. Williams 82</strain>
        <tissue evidence="11">Callus</tissue>
    </source>
</reference>
<feature type="binding site" evidence="8">
    <location>
        <position position="103"/>
    </location>
    <ligand>
        <name>Mn(2+)</name>
        <dbReference type="ChEBI" id="CHEBI:29035"/>
    </ligand>
</feature>
<keyword evidence="13" id="KW-1185">Reference proteome</keyword>
<evidence type="ECO:0000256" key="9">
    <source>
        <dbReference type="SAM" id="MobiDB-lite"/>
    </source>
</evidence>
<feature type="transmembrane region" description="Helical" evidence="10">
    <location>
        <begin position="478"/>
        <end position="500"/>
    </location>
</feature>
<evidence type="ECO:0000256" key="2">
    <source>
        <dbReference type="ARBA" id="ARBA00022676"/>
    </source>
</evidence>
<evidence type="ECO:0008006" key="14">
    <source>
        <dbReference type="Google" id="ProtNLM"/>
    </source>
</evidence>
<feature type="transmembrane region" description="Helical" evidence="10">
    <location>
        <begin position="512"/>
        <end position="530"/>
    </location>
</feature>
<organism evidence="12">
    <name type="scientific">Glycine max</name>
    <name type="common">Soybean</name>
    <name type="synonym">Glycine hispida</name>
    <dbReference type="NCBI Taxonomy" id="3847"/>
    <lineage>
        <taxon>Eukaryota</taxon>
        <taxon>Viridiplantae</taxon>
        <taxon>Streptophyta</taxon>
        <taxon>Embryophyta</taxon>
        <taxon>Tracheophyta</taxon>
        <taxon>Spermatophyta</taxon>
        <taxon>Magnoliopsida</taxon>
        <taxon>eudicotyledons</taxon>
        <taxon>Gunneridae</taxon>
        <taxon>Pentapetalae</taxon>
        <taxon>rosids</taxon>
        <taxon>fabids</taxon>
        <taxon>Fabales</taxon>
        <taxon>Fabaceae</taxon>
        <taxon>Papilionoideae</taxon>
        <taxon>50 kb inversion clade</taxon>
        <taxon>NPAAA clade</taxon>
        <taxon>indigoferoid/millettioid clade</taxon>
        <taxon>Phaseoleae</taxon>
        <taxon>Glycine</taxon>
        <taxon>Glycine subgen. Soja</taxon>
    </lineage>
</organism>
<proteinExistence type="predicted"/>
<dbReference type="InterPro" id="IPR029044">
    <property type="entry name" value="Nucleotide-diphossugar_trans"/>
</dbReference>
<dbReference type="OMA" id="IESAMEM"/>
<dbReference type="GO" id="GO:0005886">
    <property type="term" value="C:plasma membrane"/>
    <property type="evidence" value="ECO:0000318"/>
    <property type="project" value="GO_Central"/>
</dbReference>
<feature type="transmembrane region" description="Helical" evidence="10">
    <location>
        <begin position="437"/>
        <end position="458"/>
    </location>
</feature>
<evidence type="ECO:0000256" key="7">
    <source>
        <dbReference type="ARBA" id="ARBA00023316"/>
    </source>
</evidence>
<keyword evidence="4 10" id="KW-0812">Transmembrane</keyword>
<evidence type="ECO:0000256" key="10">
    <source>
        <dbReference type="SAM" id="Phobius"/>
    </source>
</evidence>
<dbReference type="SUPFAM" id="SSF53448">
    <property type="entry name" value="Nucleotide-diphospho-sugar transferases"/>
    <property type="match status" value="1"/>
</dbReference>
<dbReference type="EnsemblPlants" id="KRH73918">
    <property type="protein sequence ID" value="KRH73918"/>
    <property type="gene ID" value="GLYMA_02G301200"/>
</dbReference>
<comment type="subcellular location">
    <subcellularLocation>
        <location evidence="1">Endomembrane system</location>
        <topology evidence="1">Multi-pass membrane protein</topology>
    </subcellularLocation>
</comment>
<dbReference type="InterPro" id="IPR005150">
    <property type="entry name" value="Cellulose_synth"/>
</dbReference>
<evidence type="ECO:0000256" key="5">
    <source>
        <dbReference type="ARBA" id="ARBA00022989"/>
    </source>
</evidence>
<dbReference type="GO" id="GO:0016759">
    <property type="term" value="F:cellulose synthase activity"/>
    <property type="evidence" value="ECO:0000318"/>
    <property type="project" value="GO_Central"/>
</dbReference>
<reference evidence="12" key="2">
    <citation type="submission" date="2018-02" db="UniProtKB">
        <authorList>
            <consortium name="EnsemblPlants"/>
        </authorList>
    </citation>
    <scope>IDENTIFICATION</scope>
    <source>
        <strain evidence="12">Williams 82</strain>
    </source>
</reference>
<dbReference type="InParanoid" id="K7KBM9"/>
<dbReference type="Gramene" id="KRH73918">
    <property type="protein sequence ID" value="KRH73918"/>
    <property type="gene ID" value="GLYMA_02G301200"/>
</dbReference>
<dbReference type="eggNOG" id="ENOG502QS7H">
    <property type="taxonomic scope" value="Eukaryota"/>
</dbReference>
<feature type="region of interest" description="Disordered" evidence="9">
    <location>
        <begin position="1"/>
        <end position="24"/>
    </location>
</feature>
<protein>
    <recommendedName>
        <fullName evidence="14">Cellulose synthase-like protein E6</fullName>
    </recommendedName>
</protein>
<evidence type="ECO:0000256" key="4">
    <source>
        <dbReference type="ARBA" id="ARBA00022692"/>
    </source>
</evidence>
<name>K7KBM9_SOYBN</name>
<dbReference type="GO" id="GO:0071555">
    <property type="term" value="P:cell wall organization"/>
    <property type="evidence" value="ECO:0007669"/>
    <property type="project" value="UniProtKB-KW"/>
</dbReference>
<accession>K7KBM9</accession>
<evidence type="ECO:0000256" key="8">
    <source>
        <dbReference type="PIRSR" id="PIRSR605150-3"/>
    </source>
</evidence>
<dbReference type="FunFam" id="3.90.550.10:FF:000410">
    <property type="entry name" value="Cellulose synthase-like protein E6"/>
    <property type="match status" value="1"/>
</dbReference>
<dbReference type="GO" id="GO:0030244">
    <property type="term" value="P:cellulose biosynthetic process"/>
    <property type="evidence" value="ECO:0000318"/>
    <property type="project" value="GO_Central"/>
</dbReference>
<gene>
    <name evidence="11" type="ORF">GLYMA_02G301200</name>
</gene>
<dbReference type="GO" id="GO:0016760">
    <property type="term" value="F:cellulose synthase (UDP-forming) activity"/>
    <property type="evidence" value="ECO:0007669"/>
    <property type="project" value="InterPro"/>
</dbReference>
<dbReference type="SMR" id="K7KBM9"/>
<dbReference type="STRING" id="3847.K7KBM9"/>
<dbReference type="PANTHER" id="PTHR13301">
    <property type="entry name" value="X-BOX TRANSCRIPTION FACTOR-RELATED"/>
    <property type="match status" value="1"/>
</dbReference>
<evidence type="ECO:0000256" key="3">
    <source>
        <dbReference type="ARBA" id="ARBA00022679"/>
    </source>
</evidence>
<dbReference type="EMBL" id="CM000835">
    <property type="protein sequence ID" value="KRH73918.1"/>
    <property type="molecule type" value="Genomic_DNA"/>
</dbReference>
<keyword evidence="7" id="KW-0961">Cell wall biogenesis/degradation</keyword>
<dbReference type="PaxDb" id="3847-GLYMA02G47076.1"/>
<keyword evidence="6 10" id="KW-0472">Membrane</keyword>
<evidence type="ECO:0000313" key="11">
    <source>
        <dbReference type="EMBL" id="KRH73918.1"/>
    </source>
</evidence>
<keyword evidence="5 10" id="KW-1133">Transmembrane helix</keyword>
<reference evidence="11" key="3">
    <citation type="submission" date="2018-07" db="EMBL/GenBank/DDBJ databases">
        <title>WGS assembly of Glycine max.</title>
        <authorList>
            <person name="Schmutz J."/>
            <person name="Cannon S."/>
            <person name="Schlueter J."/>
            <person name="Ma J."/>
            <person name="Mitros T."/>
            <person name="Nelson W."/>
            <person name="Hyten D."/>
            <person name="Song Q."/>
            <person name="Thelen J."/>
            <person name="Cheng J."/>
            <person name="Xu D."/>
            <person name="Hellsten U."/>
            <person name="May G."/>
            <person name="Yu Y."/>
            <person name="Sakurai T."/>
            <person name="Umezawa T."/>
            <person name="Bhattacharyya M."/>
            <person name="Sandhu D."/>
            <person name="Valliyodan B."/>
            <person name="Lindquist E."/>
            <person name="Peto M."/>
            <person name="Grant D."/>
            <person name="Shu S."/>
            <person name="Goodstein D."/>
            <person name="Barry K."/>
            <person name="Futrell-Griggs M."/>
            <person name="Abernathy B."/>
            <person name="Du J."/>
            <person name="Tian Z."/>
            <person name="Zhu L."/>
            <person name="Gill N."/>
            <person name="Joshi T."/>
            <person name="Libault M."/>
            <person name="Sethuraman A."/>
            <person name="Zhang X."/>
            <person name="Shinozaki K."/>
            <person name="Nguyen H."/>
            <person name="Wing R."/>
            <person name="Cregan P."/>
            <person name="Specht J."/>
            <person name="Grimwood J."/>
            <person name="Rokhsar D."/>
            <person name="Stacey G."/>
            <person name="Shoemaker R."/>
            <person name="Jackson S."/>
        </authorList>
    </citation>
    <scope>NUCLEOTIDE SEQUENCE</scope>
    <source>
        <tissue evidence="11">Callus</tissue>
    </source>
</reference>
<evidence type="ECO:0000256" key="1">
    <source>
        <dbReference type="ARBA" id="ARBA00004127"/>
    </source>
</evidence>
<evidence type="ECO:0000256" key="6">
    <source>
        <dbReference type="ARBA" id="ARBA00023136"/>
    </source>
</evidence>
<dbReference type="GO" id="GO:0012505">
    <property type="term" value="C:endomembrane system"/>
    <property type="evidence" value="ECO:0007669"/>
    <property type="project" value="UniProtKB-SubCell"/>
</dbReference>
<dbReference type="Proteomes" id="UP000008827">
    <property type="component" value="Chromosome 2"/>
</dbReference>
<keyword evidence="3" id="KW-0808">Transferase</keyword>
<feature type="binding site" evidence="8">
    <location>
        <position position="79"/>
    </location>
    <ligand>
        <name>Mn(2+)</name>
        <dbReference type="ChEBI" id="CHEBI:29035"/>
    </ligand>
</feature>
<keyword evidence="2" id="KW-0328">Glycosyltransferase</keyword>
<dbReference type="GO" id="GO:0009833">
    <property type="term" value="P:plant-type primary cell wall biogenesis"/>
    <property type="evidence" value="ECO:0000318"/>
    <property type="project" value="GO_Central"/>
</dbReference>